<dbReference type="Proteomes" id="UP001458880">
    <property type="component" value="Unassembled WGS sequence"/>
</dbReference>
<protein>
    <submittedName>
        <fullName evidence="1">Uncharacterized protein</fullName>
    </submittedName>
</protein>
<accession>A0AAW1M725</accession>
<dbReference type="EMBL" id="JASPKY010000060">
    <property type="protein sequence ID" value="KAK9744256.1"/>
    <property type="molecule type" value="Genomic_DNA"/>
</dbReference>
<evidence type="ECO:0000313" key="2">
    <source>
        <dbReference type="Proteomes" id="UP001458880"/>
    </source>
</evidence>
<gene>
    <name evidence="1" type="ORF">QE152_g7922</name>
</gene>
<organism evidence="1 2">
    <name type="scientific">Popillia japonica</name>
    <name type="common">Japanese beetle</name>
    <dbReference type="NCBI Taxonomy" id="7064"/>
    <lineage>
        <taxon>Eukaryota</taxon>
        <taxon>Metazoa</taxon>
        <taxon>Ecdysozoa</taxon>
        <taxon>Arthropoda</taxon>
        <taxon>Hexapoda</taxon>
        <taxon>Insecta</taxon>
        <taxon>Pterygota</taxon>
        <taxon>Neoptera</taxon>
        <taxon>Endopterygota</taxon>
        <taxon>Coleoptera</taxon>
        <taxon>Polyphaga</taxon>
        <taxon>Scarabaeiformia</taxon>
        <taxon>Scarabaeidae</taxon>
        <taxon>Rutelinae</taxon>
        <taxon>Popillia</taxon>
    </lineage>
</organism>
<proteinExistence type="predicted"/>
<keyword evidence="2" id="KW-1185">Reference proteome</keyword>
<name>A0AAW1M725_POPJA</name>
<comment type="caution">
    <text evidence="1">The sequence shown here is derived from an EMBL/GenBank/DDBJ whole genome shotgun (WGS) entry which is preliminary data.</text>
</comment>
<dbReference type="AlphaFoldDB" id="A0AAW1M725"/>
<sequence length="81" mass="9068">MRNENGQRLNGKTPGVGLEITIAGRRRRGGSKRLNGKTPGVGLEITIAGRRRRGGSRKSWQEETMHDIRLLGLHRGREEKP</sequence>
<reference evidence="1 2" key="1">
    <citation type="journal article" date="2024" name="BMC Genomics">
        <title>De novo assembly and annotation of Popillia japonica's genome with initial clues to its potential as an invasive pest.</title>
        <authorList>
            <person name="Cucini C."/>
            <person name="Boschi S."/>
            <person name="Funari R."/>
            <person name="Cardaioli E."/>
            <person name="Iannotti N."/>
            <person name="Marturano G."/>
            <person name="Paoli F."/>
            <person name="Bruttini M."/>
            <person name="Carapelli A."/>
            <person name="Frati F."/>
            <person name="Nardi F."/>
        </authorList>
    </citation>
    <scope>NUCLEOTIDE SEQUENCE [LARGE SCALE GENOMIC DNA]</scope>
    <source>
        <strain evidence="1">DMR45628</strain>
    </source>
</reference>
<evidence type="ECO:0000313" key="1">
    <source>
        <dbReference type="EMBL" id="KAK9744256.1"/>
    </source>
</evidence>